<evidence type="ECO:0000313" key="2">
    <source>
        <dbReference type="EMBL" id="KAL3670071.1"/>
    </source>
</evidence>
<evidence type="ECO:0000256" key="1">
    <source>
        <dbReference type="SAM" id="MobiDB-lite"/>
    </source>
</evidence>
<evidence type="ECO:0000313" key="3">
    <source>
        <dbReference type="Proteomes" id="UP001632037"/>
    </source>
</evidence>
<accession>A0ABD3FUF1</accession>
<proteinExistence type="predicted"/>
<organism evidence="2 3">
    <name type="scientific">Phytophthora oleae</name>
    <dbReference type="NCBI Taxonomy" id="2107226"/>
    <lineage>
        <taxon>Eukaryota</taxon>
        <taxon>Sar</taxon>
        <taxon>Stramenopiles</taxon>
        <taxon>Oomycota</taxon>
        <taxon>Peronosporomycetes</taxon>
        <taxon>Peronosporales</taxon>
        <taxon>Peronosporaceae</taxon>
        <taxon>Phytophthora</taxon>
    </lineage>
</organism>
<dbReference type="EMBL" id="JBIMZQ010000007">
    <property type="protein sequence ID" value="KAL3670071.1"/>
    <property type="molecule type" value="Genomic_DNA"/>
</dbReference>
<feature type="region of interest" description="Disordered" evidence="1">
    <location>
        <begin position="162"/>
        <end position="228"/>
    </location>
</feature>
<dbReference type="Proteomes" id="UP001632037">
    <property type="component" value="Unassembled WGS sequence"/>
</dbReference>
<sequence length="247" mass="27873">MTMDQLNICYKIKLLQTKDIGATALHMAMQQIVGVPVVQVIRPVKQDGVQVPDHNYWEVTFKTATCPSLLKRVSCILVDGAPILVHHHQTRFNIPCFRCYNPGRPAPSCKIRDDQQVTVRAKFIKVVNERISTVPTISPKRDQGAYIVRVTEMLHKAIARHLAEDEMSKDQAGEPAMRDLDGDEPTFHREATDTHSNRDAQKSSAEPIRQQPEPRRSRDELFNGHRLTAQGREAALALGPGISTKRW</sequence>
<protein>
    <recommendedName>
        <fullName evidence="4">Zinc knuckle CX2CX3GHX4C domain-containing protein</fullName>
    </recommendedName>
</protein>
<feature type="compositionally biased region" description="Basic and acidic residues" evidence="1">
    <location>
        <begin position="162"/>
        <end position="201"/>
    </location>
</feature>
<feature type="compositionally biased region" description="Basic and acidic residues" evidence="1">
    <location>
        <begin position="212"/>
        <end position="223"/>
    </location>
</feature>
<reference evidence="2 3" key="1">
    <citation type="submission" date="2024-09" db="EMBL/GenBank/DDBJ databases">
        <title>Genome sequencing and assembly of Phytophthora oleae, isolate VK10A, causative agent of rot of olive drupes.</title>
        <authorList>
            <person name="Conti Taguali S."/>
            <person name="Riolo M."/>
            <person name="La Spada F."/>
            <person name="Cacciola S.O."/>
            <person name="Dionisio G."/>
        </authorList>
    </citation>
    <scope>NUCLEOTIDE SEQUENCE [LARGE SCALE GENOMIC DNA]</scope>
    <source>
        <strain evidence="2 3">VK10A</strain>
    </source>
</reference>
<evidence type="ECO:0008006" key="4">
    <source>
        <dbReference type="Google" id="ProtNLM"/>
    </source>
</evidence>
<name>A0ABD3FUF1_9STRA</name>
<comment type="caution">
    <text evidence="2">The sequence shown here is derived from an EMBL/GenBank/DDBJ whole genome shotgun (WGS) entry which is preliminary data.</text>
</comment>
<gene>
    <name evidence="2" type="ORF">V7S43_004387</name>
</gene>
<keyword evidence="3" id="KW-1185">Reference proteome</keyword>
<dbReference type="AlphaFoldDB" id="A0ABD3FUF1"/>